<dbReference type="InterPro" id="IPR036691">
    <property type="entry name" value="Endo/exonu/phosph_ase_sf"/>
</dbReference>
<evidence type="ECO:0000313" key="2">
    <source>
        <dbReference type="EMBL" id="OQR84368.1"/>
    </source>
</evidence>
<feature type="region of interest" description="Disordered" evidence="1">
    <location>
        <begin position="1"/>
        <end position="21"/>
    </location>
</feature>
<comment type="caution">
    <text evidence="2">The sequence shown here is derived from an EMBL/GenBank/DDBJ whole genome shotgun (WGS) entry which is preliminary data.</text>
</comment>
<reference evidence="2 3" key="1">
    <citation type="journal article" date="2014" name="Genome Biol. Evol.">
        <title>The secreted proteins of Achlya hypogyna and Thraustotheca clavata identify the ancestral oomycete secretome and reveal gene acquisitions by horizontal gene transfer.</title>
        <authorList>
            <person name="Misner I."/>
            <person name="Blouin N."/>
            <person name="Leonard G."/>
            <person name="Richards T.A."/>
            <person name="Lane C.E."/>
        </authorList>
    </citation>
    <scope>NUCLEOTIDE SEQUENCE [LARGE SCALE GENOMIC DNA]</scope>
    <source>
        <strain evidence="2 3">ATCC 48635</strain>
    </source>
</reference>
<sequence length="687" mass="77512">MDTSLDHAPEAPSRTVEPQQGMNDLGHIVQAIEIPDVIPFYRPTSQPISTDNPFALLDDADDTVDDDEMDGTFLASLRFRYTVASAKPSSKRRKTKANTELEREADVLLAALQANQGLSHAAAAINKSHELCSKVLRRYESMVQTLGATWALQRLAARNAPEVPEHEYLDALEAQLETSDPIAVLEKCVPNIQDRHILVAIADFDLLLKLQGPRFYDNNAWLTWLTKNNLTRRKNRSAMLTDHTLLTLLQSTELHQWMARPRAPPEYYKTAANWLLQRVNQHHPNSLCSAATLEVTMMVNANTSDCRHADTPTKLPPLSIISLNNNNITQKVAYIRRTFSQSHDHFIRKLASPTFILKKPPHVFGPESPTPLAIGSVNRLAFPRPHLATTVHPKSSLRDLVVIDDYEASVLNHRYLLVRGRLADRVVYLHNVYAPAEASERPAFFDALPRDFDVNDLHLVGGDFNVTLDDAIDALVPSSDKRRGRHELRCWLAALDVVDIYRQVHPAHRSFTCPTGTTRLDYIFISSQFTAAPFINARHIHDTTRSDHSAVAVHLEDTLTVGKGPWRTPPWLLELPEAITAVNDHLDDFLAKVSPDEDVGRMYDDMIFSLRSTLKLLHEERVAADHARLKELKLQLAQAVYDLQHHPSGVLVLHIQHIKAELKQYHAARSTLKAEERMQKFLAESSR</sequence>
<evidence type="ECO:0000313" key="3">
    <source>
        <dbReference type="Proteomes" id="UP000243579"/>
    </source>
</evidence>
<protein>
    <recommendedName>
        <fullName evidence="4">Endonuclease/exonuclease/phosphatase domain-containing protein</fullName>
    </recommendedName>
</protein>
<dbReference type="Gene3D" id="3.60.10.10">
    <property type="entry name" value="Endonuclease/exonuclease/phosphatase"/>
    <property type="match status" value="1"/>
</dbReference>
<evidence type="ECO:0000256" key="1">
    <source>
        <dbReference type="SAM" id="MobiDB-lite"/>
    </source>
</evidence>
<dbReference type="EMBL" id="JNBR01001879">
    <property type="protein sequence ID" value="OQR84368.1"/>
    <property type="molecule type" value="Genomic_DNA"/>
</dbReference>
<dbReference type="Proteomes" id="UP000243579">
    <property type="component" value="Unassembled WGS sequence"/>
</dbReference>
<evidence type="ECO:0008006" key="4">
    <source>
        <dbReference type="Google" id="ProtNLM"/>
    </source>
</evidence>
<organism evidence="2 3">
    <name type="scientific">Achlya hypogyna</name>
    <name type="common">Oomycete</name>
    <name type="synonym">Protoachlya hypogyna</name>
    <dbReference type="NCBI Taxonomy" id="1202772"/>
    <lineage>
        <taxon>Eukaryota</taxon>
        <taxon>Sar</taxon>
        <taxon>Stramenopiles</taxon>
        <taxon>Oomycota</taxon>
        <taxon>Saprolegniomycetes</taxon>
        <taxon>Saprolegniales</taxon>
        <taxon>Achlyaceae</taxon>
        <taxon>Achlya</taxon>
    </lineage>
</organism>
<dbReference type="AlphaFoldDB" id="A0A1V9YF79"/>
<proteinExistence type="predicted"/>
<keyword evidence="3" id="KW-1185">Reference proteome</keyword>
<dbReference type="OrthoDB" id="127466at2759"/>
<name>A0A1V9YF79_ACHHY</name>
<dbReference type="SUPFAM" id="SSF56219">
    <property type="entry name" value="DNase I-like"/>
    <property type="match status" value="1"/>
</dbReference>
<accession>A0A1V9YF79</accession>
<gene>
    <name evidence="2" type="ORF">ACHHYP_13472</name>
</gene>